<dbReference type="PANTHER" id="PTHR46838">
    <property type="entry name" value="TUMOR NECROSIS FACTOR RECEPTOR SUPERFAMILY MEMBER 14"/>
    <property type="match status" value="1"/>
</dbReference>
<keyword evidence="5" id="KW-1185">Reference proteome</keyword>
<feature type="disulfide bond" evidence="1">
    <location>
        <begin position="52"/>
        <end position="67"/>
    </location>
</feature>
<evidence type="ECO:0000259" key="3">
    <source>
        <dbReference type="PROSITE" id="PS50050"/>
    </source>
</evidence>
<dbReference type="GO" id="GO:2000406">
    <property type="term" value="P:positive regulation of T cell migration"/>
    <property type="evidence" value="ECO:0007669"/>
    <property type="project" value="TreeGrafter"/>
</dbReference>
<keyword evidence="2" id="KW-0812">Transmembrane</keyword>
<feature type="repeat" description="TNFR-Cys" evidence="1">
    <location>
        <begin position="51"/>
        <end position="93"/>
    </location>
</feature>
<dbReference type="PANTHER" id="PTHR46838:SF1">
    <property type="entry name" value="TUMOR NECROSIS FACTOR RECEPTOR SUPERFAMILY MEMBER 14"/>
    <property type="match status" value="1"/>
</dbReference>
<dbReference type="InterPro" id="IPR001368">
    <property type="entry name" value="TNFR/NGFR_Cys_rich_reg"/>
</dbReference>
<accession>A0A3B4Y0E0</accession>
<dbReference type="GO" id="GO:0050829">
    <property type="term" value="P:defense response to Gram-negative bacterium"/>
    <property type="evidence" value="ECO:0007669"/>
    <property type="project" value="TreeGrafter"/>
</dbReference>
<dbReference type="GO" id="GO:0006915">
    <property type="term" value="P:apoptotic process"/>
    <property type="evidence" value="ECO:0007669"/>
    <property type="project" value="InterPro"/>
</dbReference>
<dbReference type="GO" id="GO:0046642">
    <property type="term" value="P:negative regulation of alpha-beta T cell proliferation"/>
    <property type="evidence" value="ECO:0007669"/>
    <property type="project" value="TreeGrafter"/>
</dbReference>
<reference evidence="4" key="2">
    <citation type="submission" date="2025-09" db="UniProtKB">
        <authorList>
            <consortium name="Ensembl"/>
        </authorList>
    </citation>
    <scope>IDENTIFICATION</scope>
</reference>
<evidence type="ECO:0000313" key="5">
    <source>
        <dbReference type="Proteomes" id="UP000261360"/>
    </source>
</evidence>
<feature type="transmembrane region" description="Helical" evidence="2">
    <location>
        <begin position="187"/>
        <end position="207"/>
    </location>
</feature>
<keyword evidence="1" id="KW-1015">Disulfide bond</keyword>
<evidence type="ECO:0000256" key="1">
    <source>
        <dbReference type="PROSITE-ProRule" id="PRU00206"/>
    </source>
</evidence>
<dbReference type="GO" id="GO:0006955">
    <property type="term" value="P:immune response"/>
    <property type="evidence" value="ECO:0007669"/>
    <property type="project" value="InterPro"/>
</dbReference>
<dbReference type="Pfam" id="PF00020">
    <property type="entry name" value="TNFR_c6"/>
    <property type="match status" value="2"/>
</dbReference>
<dbReference type="PROSITE" id="PS50050">
    <property type="entry name" value="TNFR_NGFR_2"/>
    <property type="match status" value="1"/>
</dbReference>
<protein>
    <recommendedName>
        <fullName evidence="3">TNFR-Cys domain-containing protein</fullName>
    </recommendedName>
</protein>
<dbReference type="SMART" id="SM00208">
    <property type="entry name" value="TNFR"/>
    <property type="match status" value="3"/>
</dbReference>
<reference evidence="4" key="1">
    <citation type="submission" date="2025-08" db="UniProtKB">
        <authorList>
            <consortium name="Ensembl"/>
        </authorList>
    </citation>
    <scope>IDENTIFICATION</scope>
</reference>
<dbReference type="SUPFAM" id="SSF57586">
    <property type="entry name" value="TNF receptor-like"/>
    <property type="match status" value="2"/>
</dbReference>
<feature type="domain" description="TNFR-Cys" evidence="3">
    <location>
        <begin position="51"/>
        <end position="93"/>
    </location>
</feature>
<dbReference type="GO" id="GO:0007165">
    <property type="term" value="P:signal transduction"/>
    <property type="evidence" value="ECO:0007669"/>
    <property type="project" value="InterPro"/>
</dbReference>
<dbReference type="Proteomes" id="UP000261360">
    <property type="component" value="Unplaced"/>
</dbReference>
<evidence type="ECO:0000313" key="4">
    <source>
        <dbReference type="Ensembl" id="ENSSLDP00000022747.1"/>
    </source>
</evidence>
<dbReference type="GO" id="GO:0004888">
    <property type="term" value="F:transmembrane signaling receptor activity"/>
    <property type="evidence" value="ECO:0007669"/>
    <property type="project" value="InterPro"/>
</dbReference>
<dbReference type="FunFam" id="2.10.50.10:FF:000065">
    <property type="entry name" value="TNF receptor superfamily member 14"/>
    <property type="match status" value="1"/>
</dbReference>
<dbReference type="AlphaFoldDB" id="A0A3B4Y0E0"/>
<dbReference type="InterPro" id="IPR008063">
    <property type="entry name" value="Fas_rcpt"/>
</dbReference>
<comment type="caution">
    <text evidence="1">Lacks conserved residue(s) required for the propagation of feature annotation.</text>
</comment>
<dbReference type="Ensembl" id="ENSSLDT00000023481.1">
    <property type="protein sequence ID" value="ENSSLDP00000022747.1"/>
    <property type="gene ID" value="ENSSLDG00000017749.1"/>
</dbReference>
<sequence length="241" mass="26151">SVTFGLYVTSVINTFSLYKKILHEIKLLVFFSTGNRVRTDCTEFRSTSCLPCMEGTFVNHPTGLKQCFPCTNCDPGSGLRIKSSCTTTSDAVCEAQGGFYCTDSTKNSCVAAEKHTRCQPGQYISQKGTASKDTVCSDCRDATFSDGTFTSCQPHTQCESENLQLIKPGTAASDAECGDNSLNVTEIFLIVISALLLLLVIGLYFSFLSGTEEKFYPAPDPLISTKESKTKAQTSSNIFCI</sequence>
<evidence type="ECO:0000256" key="2">
    <source>
        <dbReference type="SAM" id="Phobius"/>
    </source>
</evidence>
<proteinExistence type="predicted"/>
<dbReference type="PRINTS" id="PR01680">
    <property type="entry name" value="TNFACTORR6"/>
</dbReference>
<dbReference type="GO" id="GO:0050830">
    <property type="term" value="P:defense response to Gram-positive bacterium"/>
    <property type="evidence" value="ECO:0007669"/>
    <property type="project" value="TreeGrafter"/>
</dbReference>
<dbReference type="Gene3D" id="2.10.50.10">
    <property type="entry name" value="Tumor Necrosis Factor Receptor, subunit A, domain 2"/>
    <property type="match status" value="3"/>
</dbReference>
<dbReference type="GO" id="GO:0009897">
    <property type="term" value="C:external side of plasma membrane"/>
    <property type="evidence" value="ECO:0007669"/>
    <property type="project" value="TreeGrafter"/>
</dbReference>
<dbReference type="PROSITE" id="PS00652">
    <property type="entry name" value="TNFR_NGFR_1"/>
    <property type="match status" value="1"/>
</dbReference>
<dbReference type="GeneTree" id="ENSGT00950000183126"/>
<keyword evidence="2" id="KW-0472">Membrane</keyword>
<keyword evidence="2" id="KW-1133">Transmembrane helix</keyword>
<dbReference type="CDD" id="cd13405">
    <property type="entry name" value="TNFRSF14_teleost"/>
    <property type="match status" value="1"/>
</dbReference>
<name>A0A3B4Y0E0_SERLL</name>
<organism evidence="4 5">
    <name type="scientific">Seriola lalandi dorsalis</name>
    <dbReference type="NCBI Taxonomy" id="1841481"/>
    <lineage>
        <taxon>Eukaryota</taxon>
        <taxon>Metazoa</taxon>
        <taxon>Chordata</taxon>
        <taxon>Craniata</taxon>
        <taxon>Vertebrata</taxon>
        <taxon>Euteleostomi</taxon>
        <taxon>Actinopterygii</taxon>
        <taxon>Neopterygii</taxon>
        <taxon>Teleostei</taxon>
        <taxon>Neoteleostei</taxon>
        <taxon>Acanthomorphata</taxon>
        <taxon>Carangaria</taxon>
        <taxon>Carangiformes</taxon>
        <taxon>Carangidae</taxon>
        <taxon>Seriola</taxon>
    </lineage>
</organism>
<dbReference type="GO" id="GO:0002720">
    <property type="term" value="P:positive regulation of cytokine production involved in immune response"/>
    <property type="evidence" value="ECO:0007669"/>
    <property type="project" value="TreeGrafter"/>
</dbReference>